<keyword evidence="3" id="KW-1185">Reference proteome</keyword>
<dbReference type="Proteomes" id="UP000578112">
    <property type="component" value="Unassembled WGS sequence"/>
</dbReference>
<proteinExistence type="predicted"/>
<name>A0A7W7HYJ7_9ACTN</name>
<gene>
    <name evidence="2" type="ORF">BJ971_003705</name>
</gene>
<protein>
    <submittedName>
        <fullName evidence="2">Uncharacterized protein</fullName>
    </submittedName>
</protein>
<feature type="region of interest" description="Disordered" evidence="1">
    <location>
        <begin position="47"/>
        <end position="69"/>
    </location>
</feature>
<reference evidence="2 3" key="1">
    <citation type="submission" date="2020-08" db="EMBL/GenBank/DDBJ databases">
        <title>Sequencing the genomes of 1000 actinobacteria strains.</title>
        <authorList>
            <person name="Klenk H.-P."/>
        </authorList>
    </citation>
    <scope>NUCLEOTIDE SEQUENCE [LARGE SCALE GENOMIC DNA]</scope>
    <source>
        <strain evidence="2 3">DSM 43149</strain>
    </source>
</reference>
<dbReference type="RefSeq" id="WP_184994486.1">
    <property type="nucleotide sequence ID" value="NZ_BOMK01000010.1"/>
</dbReference>
<sequence length="105" mass="11965">MARFGRIQEHRRHWLDGYTLRHARLVWDLPAGALVLPDLGGIDRRSPRRSLRHVEHCPPGPRNRGFDRRGFPLQSRLAARANAATRRAGRSNAAWCRAARAGRRG</sequence>
<dbReference type="EMBL" id="JACHNH010000001">
    <property type="protein sequence ID" value="MBB4763149.1"/>
    <property type="molecule type" value="Genomic_DNA"/>
</dbReference>
<organism evidence="2 3">
    <name type="scientific">Actinoplanes digitatis</name>
    <dbReference type="NCBI Taxonomy" id="1868"/>
    <lineage>
        <taxon>Bacteria</taxon>
        <taxon>Bacillati</taxon>
        <taxon>Actinomycetota</taxon>
        <taxon>Actinomycetes</taxon>
        <taxon>Micromonosporales</taxon>
        <taxon>Micromonosporaceae</taxon>
        <taxon>Actinoplanes</taxon>
    </lineage>
</organism>
<evidence type="ECO:0000256" key="1">
    <source>
        <dbReference type="SAM" id="MobiDB-lite"/>
    </source>
</evidence>
<dbReference type="AlphaFoldDB" id="A0A7W7HYJ7"/>
<accession>A0A7W7HYJ7</accession>
<evidence type="ECO:0000313" key="3">
    <source>
        <dbReference type="Proteomes" id="UP000578112"/>
    </source>
</evidence>
<comment type="caution">
    <text evidence="2">The sequence shown here is derived from an EMBL/GenBank/DDBJ whole genome shotgun (WGS) entry which is preliminary data.</text>
</comment>
<evidence type="ECO:0000313" key="2">
    <source>
        <dbReference type="EMBL" id="MBB4763149.1"/>
    </source>
</evidence>